<keyword evidence="3" id="KW-1185">Reference proteome</keyword>
<feature type="transmembrane region" description="Helical" evidence="1">
    <location>
        <begin position="40"/>
        <end position="61"/>
    </location>
</feature>
<reference evidence="2 3" key="1">
    <citation type="submission" date="2020-01" db="EMBL/GenBank/DDBJ databases">
        <title>Vast differences in strain-level diversity in the gut microbiota of two closely related honey bee species.</title>
        <authorList>
            <person name="Ellegaard K.M."/>
            <person name="Suenami S."/>
            <person name="Miyazaki R."/>
            <person name="Engel P."/>
        </authorList>
    </citation>
    <scope>NUCLEOTIDE SEQUENCE [LARGE SCALE GENOMIC DNA]</scope>
    <source>
        <strain evidence="2 3">ESL0416</strain>
    </source>
</reference>
<protein>
    <submittedName>
        <fullName evidence="2">Uncharacterized protein</fullName>
    </submittedName>
</protein>
<accession>A0ABX8W8C3</accession>
<evidence type="ECO:0000313" key="3">
    <source>
        <dbReference type="Proteomes" id="UP000826550"/>
    </source>
</evidence>
<dbReference type="RefSeq" id="WP_103752601.1">
    <property type="nucleotide sequence ID" value="NZ_CP048268.1"/>
</dbReference>
<evidence type="ECO:0000256" key="1">
    <source>
        <dbReference type="SAM" id="Phobius"/>
    </source>
</evidence>
<proteinExistence type="predicted"/>
<name>A0ABX8W8C3_9LACO</name>
<keyword evidence="1" id="KW-1133">Transmembrane helix</keyword>
<feature type="transmembrane region" description="Helical" evidence="1">
    <location>
        <begin position="73"/>
        <end position="96"/>
    </location>
</feature>
<dbReference type="Proteomes" id="UP000826550">
    <property type="component" value="Chromosome"/>
</dbReference>
<evidence type="ECO:0000313" key="2">
    <source>
        <dbReference type="EMBL" id="QYN53753.1"/>
    </source>
</evidence>
<dbReference type="EMBL" id="CP048268">
    <property type="protein sequence ID" value="QYN53753.1"/>
    <property type="molecule type" value="Genomic_DNA"/>
</dbReference>
<organism evidence="2 3">
    <name type="scientific">Lactobacillus panisapium</name>
    <dbReference type="NCBI Taxonomy" id="2012495"/>
    <lineage>
        <taxon>Bacteria</taxon>
        <taxon>Bacillati</taxon>
        <taxon>Bacillota</taxon>
        <taxon>Bacilli</taxon>
        <taxon>Lactobacillales</taxon>
        <taxon>Lactobacillaceae</taxon>
        <taxon>Lactobacillus</taxon>
    </lineage>
</organism>
<feature type="transmembrane region" description="Helical" evidence="1">
    <location>
        <begin position="12"/>
        <end position="34"/>
    </location>
</feature>
<keyword evidence="1" id="KW-0472">Membrane</keyword>
<keyword evidence="1" id="KW-0812">Transmembrane</keyword>
<sequence length="105" mass="12481">MEQEKFRKKITFWLRFSGWFCLLPASMWLFVYRMVGAKDLAIICLLEIATIVIFAVFVLTTAESEMWHKPEKILILMVFSFLFMPFIILIPLYFAYSASRKLEKL</sequence>
<gene>
    <name evidence="2" type="ORF">GYM71_10140</name>
</gene>